<keyword evidence="6 14" id="KW-0812">Transmembrane</keyword>
<dbReference type="RefSeq" id="WP_188758945.1">
    <property type="nucleotide sequence ID" value="NZ_BMJB01000001.1"/>
</dbReference>
<evidence type="ECO:0000256" key="10">
    <source>
        <dbReference type="ARBA" id="ARBA00023251"/>
    </source>
</evidence>
<keyword evidence="7 14" id="KW-0378">Hydrolase</keyword>
<comment type="miscellaneous">
    <text evidence="14">Bacitracin is thought to be involved in the inhibition of peptidoglycan synthesis by sequestering undecaprenyl diphosphate, thereby reducing the pool of lipid carrier available.</text>
</comment>
<evidence type="ECO:0000256" key="12">
    <source>
        <dbReference type="ARBA" id="ARBA00032932"/>
    </source>
</evidence>
<evidence type="ECO:0000256" key="6">
    <source>
        <dbReference type="ARBA" id="ARBA00022692"/>
    </source>
</evidence>
<accession>A0A916W4C9</accession>
<reference evidence="15" key="1">
    <citation type="journal article" date="2014" name="Int. J. Syst. Evol. Microbiol.">
        <title>Complete genome sequence of Corynebacterium casei LMG S-19264T (=DSM 44701T), isolated from a smear-ripened cheese.</title>
        <authorList>
            <consortium name="US DOE Joint Genome Institute (JGI-PGF)"/>
            <person name="Walter F."/>
            <person name="Albersmeier A."/>
            <person name="Kalinowski J."/>
            <person name="Ruckert C."/>
        </authorList>
    </citation>
    <scope>NUCLEOTIDE SEQUENCE</scope>
    <source>
        <strain evidence="15">CGMCC 1.15447</strain>
    </source>
</reference>
<dbReference type="AlphaFoldDB" id="A0A916W4C9"/>
<evidence type="ECO:0000256" key="9">
    <source>
        <dbReference type="ARBA" id="ARBA00023136"/>
    </source>
</evidence>
<organism evidence="15 16">
    <name type="scientific">Edaphobacter acidisoli</name>
    <dbReference type="NCBI Taxonomy" id="2040573"/>
    <lineage>
        <taxon>Bacteria</taxon>
        <taxon>Pseudomonadati</taxon>
        <taxon>Acidobacteriota</taxon>
        <taxon>Terriglobia</taxon>
        <taxon>Terriglobales</taxon>
        <taxon>Acidobacteriaceae</taxon>
        <taxon>Edaphobacter</taxon>
    </lineage>
</organism>
<dbReference type="GO" id="GO:0050380">
    <property type="term" value="F:undecaprenyl-diphosphatase activity"/>
    <property type="evidence" value="ECO:0007669"/>
    <property type="project" value="UniProtKB-UniRule"/>
</dbReference>
<keyword evidence="9 14" id="KW-0472">Membrane</keyword>
<evidence type="ECO:0000256" key="4">
    <source>
        <dbReference type="ARBA" id="ARBA00021581"/>
    </source>
</evidence>
<evidence type="ECO:0000256" key="8">
    <source>
        <dbReference type="ARBA" id="ARBA00022989"/>
    </source>
</evidence>
<evidence type="ECO:0000256" key="3">
    <source>
        <dbReference type="ARBA" id="ARBA00012374"/>
    </source>
</evidence>
<dbReference type="GO" id="GO:0005886">
    <property type="term" value="C:plasma membrane"/>
    <property type="evidence" value="ECO:0007669"/>
    <property type="project" value="UniProtKB-SubCell"/>
</dbReference>
<gene>
    <name evidence="14 15" type="primary">uppP</name>
    <name evidence="15" type="ORF">GCM10011507_17590</name>
</gene>
<dbReference type="EC" id="3.6.1.27" evidence="3 14"/>
<dbReference type="GO" id="GO:0046677">
    <property type="term" value="P:response to antibiotic"/>
    <property type="evidence" value="ECO:0007669"/>
    <property type="project" value="UniProtKB-UniRule"/>
</dbReference>
<dbReference type="InterPro" id="IPR003824">
    <property type="entry name" value="UppP"/>
</dbReference>
<name>A0A916W4C9_9BACT</name>
<dbReference type="HAMAP" id="MF_01006">
    <property type="entry name" value="Undec_diphosphatase"/>
    <property type="match status" value="1"/>
</dbReference>
<keyword evidence="10 14" id="KW-0046">Antibiotic resistance</keyword>
<evidence type="ECO:0000313" key="16">
    <source>
        <dbReference type="Proteomes" id="UP000648801"/>
    </source>
</evidence>
<feature type="transmembrane region" description="Helical" evidence="14">
    <location>
        <begin position="84"/>
        <end position="102"/>
    </location>
</feature>
<evidence type="ECO:0000256" key="2">
    <source>
        <dbReference type="ARBA" id="ARBA00010621"/>
    </source>
</evidence>
<dbReference type="EMBL" id="BMJB01000001">
    <property type="protein sequence ID" value="GGA66560.1"/>
    <property type="molecule type" value="Genomic_DNA"/>
</dbReference>
<keyword evidence="14" id="KW-0961">Cell wall biogenesis/degradation</keyword>
<evidence type="ECO:0000256" key="7">
    <source>
        <dbReference type="ARBA" id="ARBA00022801"/>
    </source>
</evidence>
<evidence type="ECO:0000256" key="14">
    <source>
        <dbReference type="HAMAP-Rule" id="MF_01006"/>
    </source>
</evidence>
<dbReference type="Proteomes" id="UP000648801">
    <property type="component" value="Unassembled WGS sequence"/>
</dbReference>
<feature type="transmembrane region" description="Helical" evidence="14">
    <location>
        <begin position="272"/>
        <end position="291"/>
    </location>
</feature>
<keyword evidence="14" id="KW-0133">Cell shape</keyword>
<comment type="caution">
    <text evidence="15">The sequence shown here is derived from an EMBL/GenBank/DDBJ whole genome shotgun (WGS) entry which is preliminary data.</text>
</comment>
<dbReference type="PANTHER" id="PTHR30622:SF2">
    <property type="entry name" value="UNDECAPRENYL-DIPHOSPHATASE"/>
    <property type="match status" value="1"/>
</dbReference>
<protein>
    <recommendedName>
        <fullName evidence="4 14">Undecaprenyl-diphosphatase</fullName>
        <ecNumber evidence="3 14">3.6.1.27</ecNumber>
    </recommendedName>
    <alternativeName>
        <fullName evidence="12 14">Bacitracin resistance protein</fullName>
    </alternativeName>
    <alternativeName>
        <fullName evidence="11 14">Undecaprenyl pyrophosphate phosphatase</fullName>
    </alternativeName>
</protein>
<dbReference type="PANTHER" id="PTHR30622">
    <property type="entry name" value="UNDECAPRENYL-DIPHOSPHATASE"/>
    <property type="match status" value="1"/>
</dbReference>
<keyword evidence="16" id="KW-1185">Reference proteome</keyword>
<feature type="transmembrane region" description="Helical" evidence="14">
    <location>
        <begin position="46"/>
        <end position="63"/>
    </location>
</feature>
<dbReference type="GO" id="GO:0071555">
    <property type="term" value="P:cell wall organization"/>
    <property type="evidence" value="ECO:0007669"/>
    <property type="project" value="UniProtKB-KW"/>
</dbReference>
<keyword evidence="8 14" id="KW-1133">Transmembrane helix</keyword>
<dbReference type="GO" id="GO:0009252">
    <property type="term" value="P:peptidoglycan biosynthetic process"/>
    <property type="evidence" value="ECO:0007669"/>
    <property type="project" value="UniProtKB-KW"/>
</dbReference>
<evidence type="ECO:0000256" key="1">
    <source>
        <dbReference type="ARBA" id="ARBA00004651"/>
    </source>
</evidence>
<feature type="transmembrane region" description="Helical" evidence="14">
    <location>
        <begin position="240"/>
        <end position="260"/>
    </location>
</feature>
<dbReference type="Pfam" id="PF02673">
    <property type="entry name" value="BacA"/>
    <property type="match status" value="1"/>
</dbReference>
<dbReference type="GO" id="GO:0008360">
    <property type="term" value="P:regulation of cell shape"/>
    <property type="evidence" value="ECO:0007669"/>
    <property type="project" value="UniProtKB-KW"/>
</dbReference>
<comment type="similarity">
    <text evidence="2 14">Belongs to the UppP family.</text>
</comment>
<proteinExistence type="inferred from homology"/>
<feature type="transmembrane region" description="Helical" evidence="14">
    <location>
        <begin position="122"/>
        <end position="142"/>
    </location>
</feature>
<evidence type="ECO:0000313" key="15">
    <source>
        <dbReference type="EMBL" id="GGA66560.1"/>
    </source>
</evidence>
<comment type="function">
    <text evidence="14">Catalyzes the dephosphorylation of undecaprenyl diphosphate (UPP). Confers resistance to bacitracin.</text>
</comment>
<comment type="subcellular location">
    <subcellularLocation>
        <location evidence="1 14">Cell membrane</location>
        <topology evidence="1 14">Multi-pass membrane protein</topology>
    </subcellularLocation>
</comment>
<evidence type="ECO:0000256" key="11">
    <source>
        <dbReference type="ARBA" id="ARBA00032707"/>
    </source>
</evidence>
<evidence type="ECO:0000256" key="13">
    <source>
        <dbReference type="ARBA" id="ARBA00047594"/>
    </source>
</evidence>
<comment type="catalytic activity">
    <reaction evidence="13 14">
        <text>di-trans,octa-cis-undecaprenyl diphosphate + H2O = di-trans,octa-cis-undecaprenyl phosphate + phosphate + H(+)</text>
        <dbReference type="Rhea" id="RHEA:28094"/>
        <dbReference type="ChEBI" id="CHEBI:15377"/>
        <dbReference type="ChEBI" id="CHEBI:15378"/>
        <dbReference type="ChEBI" id="CHEBI:43474"/>
        <dbReference type="ChEBI" id="CHEBI:58405"/>
        <dbReference type="ChEBI" id="CHEBI:60392"/>
        <dbReference type="EC" id="3.6.1.27"/>
    </reaction>
</comment>
<keyword evidence="14" id="KW-0573">Peptidoglycan synthesis</keyword>
<evidence type="ECO:0000256" key="5">
    <source>
        <dbReference type="ARBA" id="ARBA00022475"/>
    </source>
</evidence>
<reference evidence="15" key="2">
    <citation type="submission" date="2020-09" db="EMBL/GenBank/DDBJ databases">
        <authorList>
            <person name="Sun Q."/>
            <person name="Zhou Y."/>
        </authorList>
    </citation>
    <scope>NUCLEOTIDE SEQUENCE</scope>
    <source>
        <strain evidence="15">CGMCC 1.15447</strain>
    </source>
</reference>
<sequence>MSILQVIILAIVQGMAELLPVSSSAHVVVAEKLMGLDPSSPEMTLLLVMLHTGTMFAVIAYFWSQWKRTYFSSADSFKRFLVRVIWATVLTGIIGEALNILIEKTMFKGASKAEIELLFGRLDLIAPALLAVGVLILIAGLMEKRLAASAAKVYGDSVTMGQAGWMGAIQGLCLPFRGFSRSGATISTGILTGASKERAERFSFALAVVLTPPVVAREVLRLVHASHDAVASGVPIDLHSSLMVSLLGMVFAFFAGLVALKWLSSWLEQGRWYWFGVYCFIAAAVVFYLHYGPKHL</sequence>
<keyword evidence="5 14" id="KW-1003">Cell membrane</keyword>